<evidence type="ECO:0000256" key="2">
    <source>
        <dbReference type="ARBA" id="ARBA00008531"/>
    </source>
</evidence>
<reference evidence="16" key="2">
    <citation type="submission" date="2020-09" db="EMBL/GenBank/DDBJ databases">
        <authorList>
            <person name="Sun Q."/>
            <person name="Zhou Y."/>
        </authorList>
    </citation>
    <scope>NUCLEOTIDE SEQUENCE</scope>
    <source>
        <strain evidence="16">CGMCC 1.15760</strain>
    </source>
</reference>
<keyword evidence="6" id="KW-0547">Nucleotide-binding</keyword>
<evidence type="ECO:0000256" key="9">
    <source>
        <dbReference type="ARBA" id="ARBA00023134"/>
    </source>
</evidence>
<sequence length="363" mass="41245">MKMKKYIADSMPEAMRKVRAEHGDDAVILNTKVITNKKFFGLLKQKQFEVVVGLDDVVVPKKNTRQTTITVDPSTEALKKEIASLKAVMQNVEKYTKKSAYPDVLEPYIAYLQRQELAEELITPICDELFVHMQKEGDVNFKQFEAITRRFLTEKLQQLPFGGIDDTKRHIHVLGPTGVGKTTTIAKIAARTVLEKKRKVGFITTDTYRIAAIEQLKTYAGLLQSPVEVAYSADDYQQALKKLDVMDVIFVDTAGRNYKEARYVDDLTKLITFSDDATAYLVLSTNAKENDMIAIIDQFKEIPIEKFIFTKVDETNSIGTMINLMIKYNKGIAYYTNGQEVPEHIEEATIEKILQLFFKGEAL</sequence>
<feature type="domain" description="AAA+ ATPase" evidence="14">
    <location>
        <begin position="167"/>
        <end position="313"/>
    </location>
</feature>
<comment type="similarity">
    <text evidence="2">Belongs to the GTP-binding SRP family.</text>
</comment>
<dbReference type="SMART" id="SM00382">
    <property type="entry name" value="AAA"/>
    <property type="match status" value="1"/>
</dbReference>
<dbReference type="PANTHER" id="PTHR43134:SF3">
    <property type="entry name" value="FLAGELLAR BIOSYNTHESIS PROTEIN FLHF"/>
    <property type="match status" value="1"/>
</dbReference>
<evidence type="ECO:0000259" key="15">
    <source>
        <dbReference type="SMART" id="SM00962"/>
    </source>
</evidence>
<feature type="domain" description="SRP54-type proteins GTP-binding" evidence="15">
    <location>
        <begin position="168"/>
        <end position="359"/>
    </location>
</feature>
<dbReference type="GO" id="GO:0006614">
    <property type="term" value="P:SRP-dependent cotranslational protein targeting to membrane"/>
    <property type="evidence" value="ECO:0007669"/>
    <property type="project" value="InterPro"/>
</dbReference>
<evidence type="ECO:0000313" key="16">
    <source>
        <dbReference type="EMBL" id="GGG21929.1"/>
    </source>
</evidence>
<gene>
    <name evidence="16" type="primary">flhF</name>
    <name evidence="16" type="ORF">GCM10007425_15490</name>
</gene>
<reference evidence="16" key="1">
    <citation type="journal article" date="2014" name="Int. J. Syst. Evol. Microbiol.">
        <title>Complete genome sequence of Corynebacterium casei LMG S-19264T (=DSM 44701T), isolated from a smear-ripened cheese.</title>
        <authorList>
            <consortium name="US DOE Joint Genome Institute (JGI-PGF)"/>
            <person name="Walter F."/>
            <person name="Albersmeier A."/>
            <person name="Kalinowski J."/>
            <person name="Ruckert C."/>
        </authorList>
    </citation>
    <scope>NUCLEOTIDE SEQUENCE</scope>
    <source>
        <strain evidence="16">CGMCC 1.15760</strain>
    </source>
</reference>
<evidence type="ECO:0000256" key="5">
    <source>
        <dbReference type="ARBA" id="ARBA00022475"/>
    </source>
</evidence>
<dbReference type="GO" id="GO:0015031">
    <property type="term" value="P:protein transport"/>
    <property type="evidence" value="ECO:0007669"/>
    <property type="project" value="UniProtKB-KW"/>
</dbReference>
<dbReference type="Gene3D" id="3.40.50.300">
    <property type="entry name" value="P-loop containing nucleotide triphosphate hydrolases"/>
    <property type="match status" value="1"/>
</dbReference>
<dbReference type="CDD" id="cd17873">
    <property type="entry name" value="FlhF"/>
    <property type="match status" value="1"/>
</dbReference>
<accession>A0A917LGQ4</accession>
<dbReference type="GO" id="GO:0003924">
    <property type="term" value="F:GTPase activity"/>
    <property type="evidence" value="ECO:0007669"/>
    <property type="project" value="InterPro"/>
</dbReference>
<proteinExistence type="inferred from homology"/>
<organism evidence="16 17">
    <name type="scientific">Lysinibacillus alkalisoli</name>
    <dbReference type="NCBI Taxonomy" id="1911548"/>
    <lineage>
        <taxon>Bacteria</taxon>
        <taxon>Bacillati</taxon>
        <taxon>Bacillota</taxon>
        <taxon>Bacilli</taxon>
        <taxon>Bacillales</taxon>
        <taxon>Bacillaceae</taxon>
        <taxon>Lysinibacillus</taxon>
    </lineage>
</organism>
<comment type="caution">
    <text evidence="16">The sequence shown here is derived from an EMBL/GenBank/DDBJ whole genome shotgun (WGS) entry which is preliminary data.</text>
</comment>
<keyword evidence="16" id="KW-0966">Cell projection</keyword>
<dbReference type="InterPro" id="IPR000897">
    <property type="entry name" value="SRP54_GTPase_dom"/>
</dbReference>
<dbReference type="SUPFAM" id="SSF52540">
    <property type="entry name" value="P-loop containing nucleoside triphosphate hydrolases"/>
    <property type="match status" value="1"/>
</dbReference>
<dbReference type="SMART" id="SM00962">
    <property type="entry name" value="SRP54"/>
    <property type="match status" value="1"/>
</dbReference>
<keyword evidence="8" id="KW-0653">Protein transport</keyword>
<dbReference type="GO" id="GO:0005886">
    <property type="term" value="C:plasma membrane"/>
    <property type="evidence" value="ECO:0007669"/>
    <property type="project" value="UniProtKB-SubCell"/>
</dbReference>
<keyword evidence="7" id="KW-1005">Bacterial flagellum biogenesis</keyword>
<comment type="subcellular location">
    <subcellularLocation>
        <location evidence="1">Cell membrane</location>
        <topology evidence="1">Peripheral membrane protein</topology>
        <orientation evidence="1">Cytoplasmic side</orientation>
    </subcellularLocation>
</comment>
<evidence type="ECO:0000259" key="14">
    <source>
        <dbReference type="SMART" id="SM00382"/>
    </source>
</evidence>
<dbReference type="AlphaFoldDB" id="A0A917LGQ4"/>
<dbReference type="Proteomes" id="UP000616608">
    <property type="component" value="Unassembled WGS sequence"/>
</dbReference>
<dbReference type="Pfam" id="PF00448">
    <property type="entry name" value="SRP54"/>
    <property type="match status" value="1"/>
</dbReference>
<dbReference type="PANTHER" id="PTHR43134">
    <property type="entry name" value="SIGNAL RECOGNITION PARTICLE RECEPTOR SUBUNIT ALPHA"/>
    <property type="match status" value="1"/>
</dbReference>
<keyword evidence="4" id="KW-0813">Transport</keyword>
<dbReference type="FunFam" id="3.40.50.300:FF:000695">
    <property type="entry name" value="Flagellar biosynthesis regulator FlhF"/>
    <property type="match status" value="1"/>
</dbReference>
<evidence type="ECO:0000256" key="4">
    <source>
        <dbReference type="ARBA" id="ARBA00022448"/>
    </source>
</evidence>
<evidence type="ECO:0000256" key="10">
    <source>
        <dbReference type="ARBA" id="ARBA00023136"/>
    </source>
</evidence>
<dbReference type="InterPro" id="IPR003593">
    <property type="entry name" value="AAA+_ATPase"/>
</dbReference>
<dbReference type="GO" id="GO:0044781">
    <property type="term" value="P:bacterial-type flagellum organization"/>
    <property type="evidence" value="ECO:0007669"/>
    <property type="project" value="UniProtKB-KW"/>
</dbReference>
<evidence type="ECO:0000256" key="7">
    <source>
        <dbReference type="ARBA" id="ARBA00022795"/>
    </source>
</evidence>
<dbReference type="RefSeq" id="WP_188614461.1">
    <property type="nucleotide sequence ID" value="NZ_BMJT01000004.1"/>
</dbReference>
<dbReference type="InterPro" id="IPR047040">
    <property type="entry name" value="FlhF__GTPase_dom"/>
</dbReference>
<keyword evidence="17" id="KW-1185">Reference proteome</keyword>
<dbReference type="GO" id="GO:0005047">
    <property type="term" value="F:signal recognition particle binding"/>
    <property type="evidence" value="ECO:0007669"/>
    <property type="project" value="TreeGrafter"/>
</dbReference>
<evidence type="ECO:0000256" key="8">
    <source>
        <dbReference type="ARBA" id="ARBA00022927"/>
    </source>
</evidence>
<evidence type="ECO:0000256" key="6">
    <source>
        <dbReference type="ARBA" id="ARBA00022741"/>
    </source>
</evidence>
<evidence type="ECO:0000313" key="17">
    <source>
        <dbReference type="Proteomes" id="UP000616608"/>
    </source>
</evidence>
<dbReference type="EMBL" id="BMJT01000004">
    <property type="protein sequence ID" value="GGG21929.1"/>
    <property type="molecule type" value="Genomic_DNA"/>
</dbReference>
<dbReference type="InterPro" id="IPR027417">
    <property type="entry name" value="P-loop_NTPase"/>
</dbReference>
<dbReference type="Gene3D" id="1.20.120.1380">
    <property type="entry name" value="Flagellar FlhF biosynthesis protein, N domain"/>
    <property type="match status" value="1"/>
</dbReference>
<keyword evidence="5" id="KW-1003">Cell membrane</keyword>
<evidence type="ECO:0000256" key="3">
    <source>
        <dbReference type="ARBA" id="ARBA00014919"/>
    </source>
</evidence>
<keyword evidence="16" id="KW-0282">Flagellum</keyword>
<comment type="function">
    <text evidence="12">Necessary for flagellar biosynthesis. May be involved in translocation of the flagellum.</text>
</comment>
<evidence type="ECO:0000256" key="13">
    <source>
        <dbReference type="ARBA" id="ARBA00030866"/>
    </source>
</evidence>
<evidence type="ECO:0000256" key="11">
    <source>
        <dbReference type="ARBA" id="ARBA00023225"/>
    </source>
</evidence>
<evidence type="ECO:0000256" key="1">
    <source>
        <dbReference type="ARBA" id="ARBA00004413"/>
    </source>
</evidence>
<keyword evidence="16" id="KW-0969">Cilium</keyword>
<name>A0A917LGQ4_9BACI</name>
<keyword evidence="10" id="KW-0472">Membrane</keyword>
<evidence type="ECO:0000256" key="12">
    <source>
        <dbReference type="ARBA" id="ARBA00025337"/>
    </source>
</evidence>
<keyword evidence="9" id="KW-0342">GTP-binding</keyword>
<keyword evidence="11" id="KW-1006">Bacterial flagellum protein export</keyword>
<dbReference type="GO" id="GO:0005525">
    <property type="term" value="F:GTP binding"/>
    <property type="evidence" value="ECO:0007669"/>
    <property type="project" value="UniProtKB-KW"/>
</dbReference>
<protein>
    <recommendedName>
        <fullName evidence="3">Flagellar biosynthesis protein FlhF</fullName>
    </recommendedName>
    <alternativeName>
        <fullName evidence="13">Flagella-associated GTP-binding protein</fullName>
    </alternativeName>
</protein>